<comment type="caution">
    <text evidence="3">The sequence shown here is derived from an EMBL/GenBank/DDBJ whole genome shotgun (WGS) entry which is preliminary data.</text>
</comment>
<sequence>MAWAPTSRRAIARLLVGVMLLTTLAYAFPPFTGAIARAETTRDAYTATPAGTADQLQGSHIAPNAGNGLSNIREDNWALYEDVDFGASGAVDVGFRAAVPYANAGNTIEVRLGAADGELVARHHLVGTATGYSNAQWQYVALSETVTGVHDVYVVFVLDPLSEGTGFCNLAEWQFGASYRTDTTAPVTTDYLSGTYDGSQYTSAVTVTLAARDDYRGVAQTVYSVDDGATWQSYTAPLVYDVEGEYNLQYYSTDAASNAETARTVSFTIADLGTRSAYATLQAETASELSGNNIRATETAVIGINTGNWMKFEAVNFGDEGALDVAMHVAVPNVAEGNRIEVRLGAPDGELVGALRLRGTAENYTNAATQRTALLRTVTGVHDVYLVFAVGPYSTSAQYCNIDWLVFGDAYAADTTAPTTTARLSGTLTGSDYTSAVTVTLDAYDDYRGVAQTQYSTDGGTTWLPYEGPVVVRREGSHTIQYYSIDLADNEEAVQTESFVISDLPDLAVFHMTNQMRPGEIAQIVGDYLDVVDAVRLFKLPDSAPTGEPAFVLRPKSHTTEGAGGSAYETTAVWSEADAVSAEIVGQTRQLVQWQVPDALDPGVYSVQLDVYGQPGRALYLNAPDITWIQGDDGKEATPGGWIRLTGRQLSEDGFTPTVVLEAVATGQLTTLPDVEAIDAYALDASLPSGLATGAYRVYVHNGRGGPSAWSEPSALQLNAPDVWPDTVFDVKAYGAKGDGVANDSAAVLDALAAIEAAGGGELYFPRGRYHLTVPIELPVYTTMRGESQQLTEVFWSPFEWDYNDLPEAVIEGSHHFAIRDISLRASRAGHFVLGEEGTEDAGYVTIERARIFSDPYMGHVPFDLSVALQTEVEQFRANHGNSLDVVRLGGKQIRIIDSELTGPYRPFQLARAEGAVVRGNTFYHGGWYSFHGADEVIFEDNNIVPLSMWTTGGGFGKPLDFGSRHIYFARNSFSNINGNDREVMTNDGGSGAYTGAIAAVDGTTLTLPAGAASWQPGEWSRGGGVFILSGTGAGQMRQIVTHTADVITLDAPFTVEPDETSVLSITAINFDNLFVENTFYRTGALNLYGEGVNMVIDGNTFRQSQGIFAWARLVYGGNQQQWYTDIKNNVLADGNYSHWYGVEDNHSGPSTIKVTTQGNYTLTIGAMVRNNTLMENSALILNGGSTQQGMKGVVVSGNHFADTGTAITVLGGVNDIVLSDNTYDTTAQELEVDSSLLASGRVRELD</sequence>
<dbReference type="SMART" id="SM00606">
    <property type="entry name" value="CBD_IV"/>
    <property type="match status" value="2"/>
</dbReference>
<dbReference type="PROSITE" id="PS51175">
    <property type="entry name" value="CBM6"/>
    <property type="match status" value="2"/>
</dbReference>
<dbReference type="InterPro" id="IPR036278">
    <property type="entry name" value="Sialidase_sf"/>
</dbReference>
<dbReference type="InterPro" id="IPR058094">
    <property type="entry name" value="Ig-like_OmpL47-like"/>
</dbReference>
<dbReference type="SUPFAM" id="SSF51126">
    <property type="entry name" value="Pectin lyase-like"/>
    <property type="match status" value="2"/>
</dbReference>
<dbReference type="Pfam" id="PF03422">
    <property type="entry name" value="CBM_6"/>
    <property type="match status" value="2"/>
</dbReference>
<keyword evidence="1" id="KW-0732">Signal</keyword>
<evidence type="ECO:0000259" key="2">
    <source>
        <dbReference type="PROSITE" id="PS51175"/>
    </source>
</evidence>
<reference evidence="3" key="1">
    <citation type="submission" date="2020-09" db="EMBL/GenBank/DDBJ databases">
        <title>A novel bacterium of genus Paenibacillus, isolated from South China Sea.</title>
        <authorList>
            <person name="Huang H."/>
            <person name="Mo K."/>
            <person name="Hu Y."/>
        </authorList>
    </citation>
    <scope>NUCLEOTIDE SEQUENCE</scope>
    <source>
        <strain evidence="3">IB182496</strain>
    </source>
</reference>
<proteinExistence type="predicted"/>
<protein>
    <submittedName>
        <fullName evidence="3">Carbohydrate-binding protein</fullName>
    </submittedName>
</protein>
<feature type="domain" description="CBM6" evidence="2">
    <location>
        <begin position="279"/>
        <end position="408"/>
    </location>
</feature>
<dbReference type="SUPFAM" id="SSF50939">
    <property type="entry name" value="Sialidases"/>
    <property type="match status" value="1"/>
</dbReference>
<dbReference type="Proteomes" id="UP000621560">
    <property type="component" value="Unassembled WGS sequence"/>
</dbReference>
<dbReference type="InterPro" id="IPR011050">
    <property type="entry name" value="Pectin_lyase_fold/virulence"/>
</dbReference>
<dbReference type="CDD" id="cd04084">
    <property type="entry name" value="CBM6_xylanase-like"/>
    <property type="match status" value="2"/>
</dbReference>
<name>A0A927BW61_9BACL</name>
<dbReference type="InterPro" id="IPR008979">
    <property type="entry name" value="Galactose-bd-like_sf"/>
</dbReference>
<dbReference type="Pfam" id="PF12708">
    <property type="entry name" value="Pect-lyase_RHGA_epim"/>
    <property type="match status" value="1"/>
</dbReference>
<dbReference type="GO" id="GO:0030246">
    <property type="term" value="F:carbohydrate binding"/>
    <property type="evidence" value="ECO:0007669"/>
    <property type="project" value="InterPro"/>
</dbReference>
<dbReference type="Gene3D" id="2.60.120.260">
    <property type="entry name" value="Galactose-binding domain-like"/>
    <property type="match status" value="2"/>
</dbReference>
<dbReference type="RefSeq" id="WP_190919952.1">
    <property type="nucleotide sequence ID" value="NZ_JACXIZ010000030.1"/>
</dbReference>
<dbReference type="Gene3D" id="2.160.20.10">
    <property type="entry name" value="Single-stranded right-handed beta-helix, Pectin lyase-like"/>
    <property type="match status" value="1"/>
</dbReference>
<organism evidence="3 4">
    <name type="scientific">Paenibacillus sabuli</name>
    <dbReference type="NCBI Taxonomy" id="2772509"/>
    <lineage>
        <taxon>Bacteria</taxon>
        <taxon>Bacillati</taxon>
        <taxon>Bacillota</taxon>
        <taxon>Bacilli</taxon>
        <taxon>Bacillales</taxon>
        <taxon>Paenibacillaceae</taxon>
        <taxon>Paenibacillus</taxon>
    </lineage>
</organism>
<dbReference type="NCBIfam" id="NF047446">
    <property type="entry name" value="barrel_OmpL47"/>
    <property type="match status" value="2"/>
</dbReference>
<dbReference type="EMBL" id="JACXIZ010000030">
    <property type="protein sequence ID" value="MBD2847011.1"/>
    <property type="molecule type" value="Genomic_DNA"/>
</dbReference>
<dbReference type="InterPro" id="IPR005084">
    <property type="entry name" value="CBM6"/>
</dbReference>
<evidence type="ECO:0000256" key="1">
    <source>
        <dbReference type="ARBA" id="ARBA00022729"/>
    </source>
</evidence>
<feature type="domain" description="CBM6" evidence="2">
    <location>
        <begin position="34"/>
        <end position="176"/>
    </location>
</feature>
<evidence type="ECO:0000313" key="3">
    <source>
        <dbReference type="EMBL" id="MBD2847011.1"/>
    </source>
</evidence>
<dbReference type="AlphaFoldDB" id="A0A927BW61"/>
<dbReference type="InterPro" id="IPR006584">
    <property type="entry name" value="Cellulose-bd_IV"/>
</dbReference>
<evidence type="ECO:0000313" key="4">
    <source>
        <dbReference type="Proteomes" id="UP000621560"/>
    </source>
</evidence>
<accession>A0A927BW61</accession>
<dbReference type="Gene3D" id="3.30.1920.20">
    <property type="match status" value="2"/>
</dbReference>
<dbReference type="InterPro" id="IPR012334">
    <property type="entry name" value="Pectin_lyas_fold"/>
</dbReference>
<keyword evidence="4" id="KW-1185">Reference proteome</keyword>
<dbReference type="InterPro" id="IPR024535">
    <property type="entry name" value="RHGA/B-epi-like_pectate_lyase"/>
</dbReference>
<gene>
    <name evidence="3" type="ORF">IDH44_17575</name>
</gene>
<dbReference type="SUPFAM" id="SSF49785">
    <property type="entry name" value="Galactose-binding domain-like"/>
    <property type="match status" value="2"/>
</dbReference>